<evidence type="ECO:0000256" key="2">
    <source>
        <dbReference type="ARBA" id="ARBA00022679"/>
    </source>
</evidence>
<feature type="zinc finger region" description="C3H1-type" evidence="8">
    <location>
        <begin position="57"/>
        <end position="79"/>
    </location>
</feature>
<evidence type="ECO:0000256" key="1">
    <source>
        <dbReference type="ARBA" id="ARBA00004906"/>
    </source>
</evidence>
<feature type="zinc finger region" description="C3H1-type" evidence="8">
    <location>
        <begin position="6"/>
        <end position="33"/>
    </location>
</feature>
<evidence type="ECO:0000256" key="7">
    <source>
        <dbReference type="ARBA" id="ARBA00022833"/>
    </source>
</evidence>
<dbReference type="AlphaFoldDB" id="A0AAJ0CBF6"/>
<organism evidence="11 12">
    <name type="scientific">Phialemonium atrogriseum</name>
    <dbReference type="NCBI Taxonomy" id="1093897"/>
    <lineage>
        <taxon>Eukaryota</taxon>
        <taxon>Fungi</taxon>
        <taxon>Dikarya</taxon>
        <taxon>Ascomycota</taxon>
        <taxon>Pezizomycotina</taxon>
        <taxon>Sordariomycetes</taxon>
        <taxon>Sordariomycetidae</taxon>
        <taxon>Cephalothecales</taxon>
        <taxon>Cephalothecaceae</taxon>
        <taxon>Phialemonium</taxon>
    </lineage>
</organism>
<dbReference type="InterPro" id="IPR000571">
    <property type="entry name" value="Znf_CCCH"/>
</dbReference>
<dbReference type="Pfam" id="PF01485">
    <property type="entry name" value="IBR"/>
    <property type="match status" value="1"/>
</dbReference>
<gene>
    <name evidence="11" type="ORF">QBC33DRAFT_442904</name>
</gene>
<dbReference type="Gene3D" id="4.10.1000.10">
    <property type="entry name" value="Zinc finger, CCCH-type"/>
    <property type="match status" value="1"/>
</dbReference>
<keyword evidence="4" id="KW-0677">Repeat</keyword>
<feature type="domain" description="C3H1-type" evidence="9">
    <location>
        <begin position="6"/>
        <end position="33"/>
    </location>
</feature>
<accession>A0AAJ0CBF6</accession>
<dbReference type="GO" id="GO:0008270">
    <property type="term" value="F:zinc ion binding"/>
    <property type="evidence" value="ECO:0007669"/>
    <property type="project" value="UniProtKB-KW"/>
</dbReference>
<dbReference type="PROSITE" id="PS51873">
    <property type="entry name" value="TRIAD"/>
    <property type="match status" value="1"/>
</dbReference>
<dbReference type="CDD" id="cd22585">
    <property type="entry name" value="Rcat_RBR_DEAH12-like"/>
    <property type="match status" value="1"/>
</dbReference>
<dbReference type="GO" id="GO:0043161">
    <property type="term" value="P:proteasome-mediated ubiquitin-dependent protein catabolic process"/>
    <property type="evidence" value="ECO:0007669"/>
    <property type="project" value="TreeGrafter"/>
</dbReference>
<dbReference type="GeneID" id="85307391"/>
<dbReference type="InterPro" id="IPR044066">
    <property type="entry name" value="TRIAD_supradom"/>
</dbReference>
<dbReference type="Gene3D" id="3.30.40.10">
    <property type="entry name" value="Zinc/RING finger domain, C3HC4 (zinc finger)"/>
    <property type="match status" value="1"/>
</dbReference>
<dbReference type="InterPro" id="IPR051628">
    <property type="entry name" value="LUBAC_E3_Ligases"/>
</dbReference>
<reference evidence="11" key="1">
    <citation type="submission" date="2023-06" db="EMBL/GenBank/DDBJ databases">
        <title>Genome-scale phylogeny and comparative genomics of the fungal order Sordariales.</title>
        <authorList>
            <consortium name="Lawrence Berkeley National Laboratory"/>
            <person name="Hensen N."/>
            <person name="Bonometti L."/>
            <person name="Westerberg I."/>
            <person name="Brannstrom I.O."/>
            <person name="Guillou S."/>
            <person name="Cros-Aarteil S."/>
            <person name="Calhoun S."/>
            <person name="Haridas S."/>
            <person name="Kuo A."/>
            <person name="Mondo S."/>
            <person name="Pangilinan J."/>
            <person name="Riley R."/>
            <person name="Labutti K."/>
            <person name="Andreopoulos B."/>
            <person name="Lipzen A."/>
            <person name="Chen C."/>
            <person name="Yanf M."/>
            <person name="Daum C."/>
            <person name="Ng V."/>
            <person name="Clum A."/>
            <person name="Steindorff A."/>
            <person name="Ohm R."/>
            <person name="Martin F."/>
            <person name="Silar P."/>
            <person name="Natvig D."/>
            <person name="Lalanne C."/>
            <person name="Gautier V."/>
            <person name="Ament-Velasquez S.L."/>
            <person name="Kruys A."/>
            <person name="Hutchinson M.I."/>
            <person name="Powell A.J."/>
            <person name="Barry K."/>
            <person name="Miller A.N."/>
            <person name="Grigoriev I.V."/>
            <person name="Debuchy R."/>
            <person name="Gladieux P."/>
            <person name="Thoren M.H."/>
            <person name="Johannesson H."/>
        </authorList>
    </citation>
    <scope>NUCLEOTIDE SEQUENCE</scope>
    <source>
        <strain evidence="11">8032-3</strain>
    </source>
</reference>
<feature type="domain" description="RING-type" evidence="10">
    <location>
        <begin position="609"/>
        <end position="816"/>
    </location>
</feature>
<evidence type="ECO:0000256" key="6">
    <source>
        <dbReference type="ARBA" id="ARBA00022786"/>
    </source>
</evidence>
<sequence length="833" mass="91059">MSADPPRPQLPCRFFAEGRCAKGEKCLYTHIQPATVTSEESLSEHIETPTDPRLNLPCKFFARGACLHGDSCAFPHSQGPEGNSEWVMEGREEAGQETWTRELGGALAQFGDGAAVSRVSLPSDFSAVRLDKLPVGSSPVSVVSLLARIGLIVPLSGVRISSTADSGAGAAYCSADIRIDDPLFAENLLSKIPTASSTRGIKAVAIPTSIPQGVGIHRVDCRKVHCSWHRATRTAWLNFGNQDIARKVRDLFNKRVYKVCGREVAATGPVGKANRFNPFAWTVTLNDLPSTADEASISATIPDWLQPRHVELSKPTYPDSADMSVAKIQSLLTQIGAFEGEPIVSTSASKRIKMQVRFVFETDARKAVGELHNAPLPFNKTGRLTVHLVTSAKFKVLSKMYQAVQSRIDGHRSAWGAKNLLLRTYPPSTGFTTVKIEGEHAKDVAGAKRELEIIFAGEVARNGEDVLWAQALTNNNGLSHQSLKQVEQRLGVFILRDKQKRQLRVYGPESKCKEVTRQLVELFKNDSLLSASSSVFTIQLSPEQFRWACCGGFRGLSSDLGDGVATFDVVSYPKCIIINGTQTDHAKALAMIEGGEEVGHPESDTTALPDGDCVACWTEAENPIRTQCGHLYCAGCFENLCQSCYSTDSEFLIRCAGDEDRCKRIFPLGELQDCLSSSTFEDVLEASFASHIARNPSVFRYCPTPDCGQVYRTTAPESAGIHTCSKCCATTCTACMAAHEGMTCAEYRYETSDEAKAMERLKKELGFKDCPECKTSMEKRDGCDHMTCPGCGTHICWRCLETFATGRLCYAHLNEKHGGIGIELVEGFDELRL</sequence>
<dbReference type="GO" id="GO:0043130">
    <property type="term" value="F:ubiquitin binding"/>
    <property type="evidence" value="ECO:0007669"/>
    <property type="project" value="TreeGrafter"/>
</dbReference>
<dbReference type="Gene3D" id="1.20.120.1750">
    <property type="match status" value="1"/>
</dbReference>
<dbReference type="GO" id="GO:0097039">
    <property type="term" value="P:protein linear polyubiquitination"/>
    <property type="evidence" value="ECO:0007669"/>
    <property type="project" value="TreeGrafter"/>
</dbReference>
<dbReference type="PANTHER" id="PTHR22770">
    <property type="entry name" value="UBIQUITIN CONJUGATING ENZYME 7 INTERACTING PROTEIN-RELATED"/>
    <property type="match status" value="1"/>
</dbReference>
<evidence type="ECO:0008006" key="13">
    <source>
        <dbReference type="Google" id="ProtNLM"/>
    </source>
</evidence>
<dbReference type="SMART" id="SM00356">
    <property type="entry name" value="ZnF_C3H1"/>
    <property type="match status" value="2"/>
</dbReference>
<evidence type="ECO:0000313" key="12">
    <source>
        <dbReference type="Proteomes" id="UP001244011"/>
    </source>
</evidence>
<keyword evidence="12" id="KW-1185">Reference proteome</keyword>
<evidence type="ECO:0000313" key="11">
    <source>
        <dbReference type="EMBL" id="KAK1772144.1"/>
    </source>
</evidence>
<keyword evidence="3 8" id="KW-0479">Metal-binding</keyword>
<protein>
    <recommendedName>
        <fullName evidence="13">RING-type E3 ubiquitin transferase</fullName>
    </recommendedName>
</protein>
<dbReference type="SUPFAM" id="SSF57850">
    <property type="entry name" value="RING/U-box"/>
    <property type="match status" value="2"/>
</dbReference>
<evidence type="ECO:0000259" key="10">
    <source>
        <dbReference type="PROSITE" id="PS51873"/>
    </source>
</evidence>
<dbReference type="RefSeq" id="XP_060288357.1">
    <property type="nucleotide sequence ID" value="XM_060424204.1"/>
</dbReference>
<name>A0AAJ0CBF6_9PEZI</name>
<dbReference type="InterPro" id="IPR002867">
    <property type="entry name" value="IBR_dom"/>
</dbReference>
<evidence type="ECO:0000256" key="5">
    <source>
        <dbReference type="ARBA" id="ARBA00022771"/>
    </source>
</evidence>
<dbReference type="InterPro" id="IPR036855">
    <property type="entry name" value="Znf_CCCH_sf"/>
</dbReference>
<dbReference type="GO" id="GO:0000151">
    <property type="term" value="C:ubiquitin ligase complex"/>
    <property type="evidence" value="ECO:0007669"/>
    <property type="project" value="TreeGrafter"/>
</dbReference>
<dbReference type="SUPFAM" id="SSF90229">
    <property type="entry name" value="CCCH zinc finger"/>
    <property type="match status" value="2"/>
</dbReference>
<dbReference type="PROSITE" id="PS50103">
    <property type="entry name" value="ZF_C3H1"/>
    <property type="match status" value="2"/>
</dbReference>
<dbReference type="CDD" id="cd20335">
    <property type="entry name" value="BRcat_RBR"/>
    <property type="match status" value="1"/>
</dbReference>
<keyword evidence="7 8" id="KW-0862">Zinc</keyword>
<dbReference type="Proteomes" id="UP001244011">
    <property type="component" value="Unassembled WGS sequence"/>
</dbReference>
<proteinExistence type="predicted"/>
<feature type="domain" description="C3H1-type" evidence="9">
    <location>
        <begin position="57"/>
        <end position="79"/>
    </location>
</feature>
<evidence type="ECO:0000256" key="4">
    <source>
        <dbReference type="ARBA" id="ARBA00022737"/>
    </source>
</evidence>
<dbReference type="PANTHER" id="PTHR22770:SF13">
    <property type="entry name" value="RING-TYPE DOMAIN-CONTAINING PROTEIN"/>
    <property type="match status" value="1"/>
</dbReference>
<keyword evidence="5 8" id="KW-0863">Zinc-finger</keyword>
<comment type="caution">
    <text evidence="11">The sequence shown here is derived from an EMBL/GenBank/DDBJ whole genome shotgun (WGS) entry which is preliminary data.</text>
</comment>
<comment type="pathway">
    <text evidence="1">Protein modification; protein ubiquitination.</text>
</comment>
<dbReference type="EMBL" id="MU838997">
    <property type="protein sequence ID" value="KAK1772144.1"/>
    <property type="molecule type" value="Genomic_DNA"/>
</dbReference>
<dbReference type="SMART" id="SM00647">
    <property type="entry name" value="IBR"/>
    <property type="match status" value="2"/>
</dbReference>
<dbReference type="InterPro" id="IPR013083">
    <property type="entry name" value="Znf_RING/FYVE/PHD"/>
</dbReference>
<keyword evidence="6" id="KW-0833">Ubl conjugation pathway</keyword>
<evidence type="ECO:0000256" key="3">
    <source>
        <dbReference type="ARBA" id="ARBA00022723"/>
    </source>
</evidence>
<dbReference type="GO" id="GO:0004842">
    <property type="term" value="F:ubiquitin-protein transferase activity"/>
    <property type="evidence" value="ECO:0007669"/>
    <property type="project" value="TreeGrafter"/>
</dbReference>
<keyword evidence="2" id="KW-0808">Transferase</keyword>
<evidence type="ECO:0000256" key="8">
    <source>
        <dbReference type="PROSITE-ProRule" id="PRU00723"/>
    </source>
</evidence>
<evidence type="ECO:0000259" key="9">
    <source>
        <dbReference type="PROSITE" id="PS50103"/>
    </source>
</evidence>
<dbReference type="Pfam" id="PF22191">
    <property type="entry name" value="IBR_1"/>
    <property type="match status" value="1"/>
</dbReference>